<keyword evidence="4" id="KW-0545">Nucleotide biosynthesis</keyword>
<comment type="similarity">
    <text evidence="2">Belongs to the cytidine and deoxycytidylate deaminase family.</text>
</comment>
<evidence type="ECO:0000313" key="12">
    <source>
        <dbReference type="Proteomes" id="UP000265703"/>
    </source>
</evidence>
<dbReference type="InterPro" id="IPR015517">
    <property type="entry name" value="dCMP_deaminase-rel"/>
</dbReference>
<organism evidence="11 12">
    <name type="scientific">Glomus cerebriforme</name>
    <dbReference type="NCBI Taxonomy" id="658196"/>
    <lineage>
        <taxon>Eukaryota</taxon>
        <taxon>Fungi</taxon>
        <taxon>Fungi incertae sedis</taxon>
        <taxon>Mucoromycota</taxon>
        <taxon>Glomeromycotina</taxon>
        <taxon>Glomeromycetes</taxon>
        <taxon>Glomerales</taxon>
        <taxon>Glomeraceae</taxon>
        <taxon>Glomus</taxon>
    </lineage>
</organism>
<evidence type="ECO:0000256" key="9">
    <source>
        <dbReference type="ARBA" id="ARBA00071582"/>
    </source>
</evidence>
<evidence type="ECO:0000256" key="8">
    <source>
        <dbReference type="ARBA" id="ARBA00041763"/>
    </source>
</evidence>
<dbReference type="SUPFAM" id="SSF52540">
    <property type="entry name" value="P-loop containing nucleoside triphosphate hydrolases"/>
    <property type="match status" value="1"/>
</dbReference>
<dbReference type="GO" id="GO:0004132">
    <property type="term" value="F:dCMP deaminase activity"/>
    <property type="evidence" value="ECO:0007669"/>
    <property type="project" value="UniProtKB-EC"/>
</dbReference>
<dbReference type="InterPro" id="IPR035105">
    <property type="entry name" value="Deoxycytidylate_deaminase_dom"/>
</dbReference>
<dbReference type="Proteomes" id="UP000265703">
    <property type="component" value="Unassembled WGS sequence"/>
</dbReference>
<evidence type="ECO:0000256" key="3">
    <source>
        <dbReference type="ARBA" id="ARBA00022723"/>
    </source>
</evidence>
<evidence type="ECO:0000256" key="7">
    <source>
        <dbReference type="ARBA" id="ARBA00038938"/>
    </source>
</evidence>
<dbReference type="Gene3D" id="3.40.50.300">
    <property type="entry name" value="P-loop containing nucleotide triphosphate hydrolases"/>
    <property type="match status" value="1"/>
</dbReference>
<dbReference type="STRING" id="658196.A0A397SH66"/>
<dbReference type="Gene3D" id="3.40.140.10">
    <property type="entry name" value="Cytidine Deaminase, domain 2"/>
    <property type="match status" value="1"/>
</dbReference>
<dbReference type="GO" id="GO:0005737">
    <property type="term" value="C:cytoplasm"/>
    <property type="evidence" value="ECO:0007669"/>
    <property type="project" value="TreeGrafter"/>
</dbReference>
<dbReference type="GO" id="GO:0009165">
    <property type="term" value="P:nucleotide biosynthetic process"/>
    <property type="evidence" value="ECO:0007669"/>
    <property type="project" value="UniProtKB-KW"/>
</dbReference>
<dbReference type="PANTHER" id="PTHR11086">
    <property type="entry name" value="DEOXYCYTIDYLATE DEAMINASE-RELATED"/>
    <property type="match status" value="1"/>
</dbReference>
<dbReference type="AlphaFoldDB" id="A0A397SH66"/>
<evidence type="ECO:0000256" key="2">
    <source>
        <dbReference type="ARBA" id="ARBA00006576"/>
    </source>
</evidence>
<gene>
    <name evidence="11" type="ORF">C1645_784506</name>
</gene>
<comment type="caution">
    <text evidence="11">The sequence shown here is derived from an EMBL/GenBank/DDBJ whole genome shotgun (WGS) entry which is preliminary data.</text>
</comment>
<keyword evidence="12" id="KW-1185">Reference proteome</keyword>
<feature type="domain" description="CMP/dCMP-type deaminase" evidence="10">
    <location>
        <begin position="200"/>
        <end position="338"/>
    </location>
</feature>
<reference evidence="11 12" key="1">
    <citation type="submission" date="2018-06" db="EMBL/GenBank/DDBJ databases">
        <title>Comparative genomics reveals the genomic features of Rhizophagus irregularis, R. cerebriforme, R. diaphanum and Gigaspora rosea, and their symbiotic lifestyle signature.</title>
        <authorList>
            <person name="Morin E."/>
            <person name="San Clemente H."/>
            <person name="Chen E.C.H."/>
            <person name="De La Providencia I."/>
            <person name="Hainaut M."/>
            <person name="Kuo A."/>
            <person name="Kohler A."/>
            <person name="Murat C."/>
            <person name="Tang N."/>
            <person name="Roy S."/>
            <person name="Loubradou J."/>
            <person name="Henrissat B."/>
            <person name="Grigoriev I.V."/>
            <person name="Corradi N."/>
            <person name="Roux C."/>
            <person name="Martin F.M."/>
        </authorList>
    </citation>
    <scope>NUCLEOTIDE SEQUENCE [LARGE SCALE GENOMIC DNA]</scope>
    <source>
        <strain evidence="11 12">DAOM 227022</strain>
    </source>
</reference>
<evidence type="ECO:0000259" key="10">
    <source>
        <dbReference type="PROSITE" id="PS51747"/>
    </source>
</evidence>
<dbReference type="EC" id="3.5.4.12" evidence="7"/>
<dbReference type="InterPro" id="IPR016192">
    <property type="entry name" value="APOBEC/CMP_deaminase_Zn-bd"/>
</dbReference>
<dbReference type="CDD" id="cd01286">
    <property type="entry name" value="deoxycytidylate_deaminase"/>
    <property type="match status" value="1"/>
</dbReference>
<dbReference type="SUPFAM" id="SSF53927">
    <property type="entry name" value="Cytidine deaminase-like"/>
    <property type="match status" value="1"/>
</dbReference>
<dbReference type="PROSITE" id="PS00903">
    <property type="entry name" value="CYT_DCMP_DEAMINASES_1"/>
    <property type="match status" value="1"/>
</dbReference>
<dbReference type="InterPro" id="IPR027417">
    <property type="entry name" value="P-loop_NTPase"/>
</dbReference>
<keyword evidence="5" id="KW-0378">Hydrolase</keyword>
<name>A0A397SH66_9GLOM</name>
<keyword evidence="6" id="KW-0862">Zinc</keyword>
<dbReference type="InterPro" id="IPR016193">
    <property type="entry name" value="Cytidine_deaminase-like"/>
</dbReference>
<dbReference type="PANTHER" id="PTHR11086:SF18">
    <property type="entry name" value="DEOXYCYTIDYLATE DEAMINASE"/>
    <property type="match status" value="1"/>
</dbReference>
<dbReference type="InterPro" id="IPR002125">
    <property type="entry name" value="CMP_dCMP_dom"/>
</dbReference>
<dbReference type="GO" id="GO:0008270">
    <property type="term" value="F:zinc ion binding"/>
    <property type="evidence" value="ECO:0007669"/>
    <property type="project" value="InterPro"/>
</dbReference>
<comment type="cofactor">
    <cofactor evidence="1">
        <name>Zn(2+)</name>
        <dbReference type="ChEBI" id="CHEBI:29105"/>
    </cofactor>
</comment>
<accession>A0A397SH66</accession>
<evidence type="ECO:0000256" key="4">
    <source>
        <dbReference type="ARBA" id="ARBA00022727"/>
    </source>
</evidence>
<dbReference type="EMBL" id="QKYT01000506">
    <property type="protein sequence ID" value="RIA84249.1"/>
    <property type="molecule type" value="Genomic_DNA"/>
</dbReference>
<evidence type="ECO:0000256" key="1">
    <source>
        <dbReference type="ARBA" id="ARBA00001947"/>
    </source>
</evidence>
<dbReference type="FunFam" id="3.40.140.10:FF:000035">
    <property type="entry name" value="dCMP deaminase"/>
    <property type="match status" value="1"/>
</dbReference>
<evidence type="ECO:0000256" key="5">
    <source>
        <dbReference type="ARBA" id="ARBA00022801"/>
    </source>
</evidence>
<proteinExistence type="inferred from homology"/>
<dbReference type="OrthoDB" id="10063137at2759"/>
<keyword evidence="3" id="KW-0479">Metal-binding</keyword>
<dbReference type="PROSITE" id="PS51747">
    <property type="entry name" value="CYT_DCMP_DEAMINASES_2"/>
    <property type="match status" value="1"/>
</dbReference>
<sequence length="364" mass="40950">MFIGITGPICSGKHSIAKWLVTTRGFTLLSLKGTEHYGFNALHFNTPKDLLFYVTKNWIDNFVTCDIDNHKILDLYRKRPFFLLLAVDSPITMRYQRCIFRCREFGLTEPTLEEFIIANDQNLFNAIAPSNEFALSIAQQQERETSMTSDEEDDYNTATSIYEIMSLADICIANSYLSLPPLYSYLLNINITDPDRLRPTWDTYFMHLSDLAASRSNCMKRKVGCILVKNHRVIATGYNGTAKGLKNCNEGGCERCNDVMPCGKGLDSCLCLHAEENALLEAGKERVGVGCILYCNTCPCLGCSVKLIQVGVTEVVYHRSYGMDEKTSNLLKEAGVKLRQHSPPSKISSLEKNDIISIEPMEQL</sequence>
<protein>
    <recommendedName>
        <fullName evidence="9">Deoxycytidylate deaminase</fullName>
        <ecNumber evidence="7">3.5.4.12</ecNumber>
    </recommendedName>
    <alternativeName>
        <fullName evidence="8">dCMP deaminase</fullName>
    </alternativeName>
</protein>
<evidence type="ECO:0000313" key="11">
    <source>
        <dbReference type="EMBL" id="RIA84249.1"/>
    </source>
</evidence>
<evidence type="ECO:0000256" key="6">
    <source>
        <dbReference type="ARBA" id="ARBA00022833"/>
    </source>
</evidence>
<dbReference type="Pfam" id="PF00383">
    <property type="entry name" value="dCMP_cyt_deam_1"/>
    <property type="match status" value="1"/>
</dbReference>